<feature type="non-terminal residue" evidence="1">
    <location>
        <position position="197"/>
    </location>
</feature>
<dbReference type="EMBL" id="GEBQ01020727">
    <property type="protein sequence ID" value="JAT19250.1"/>
    <property type="molecule type" value="Transcribed_RNA"/>
</dbReference>
<accession>A0A1B6L6G4</accession>
<feature type="non-terminal residue" evidence="1">
    <location>
        <position position="1"/>
    </location>
</feature>
<gene>
    <name evidence="1" type="ORF">g.50289</name>
</gene>
<name>A0A1B6L6G4_9HEMI</name>
<dbReference type="AlphaFoldDB" id="A0A1B6L6G4"/>
<sequence length="197" mass="23272">LLLKFLYNVGNLTGIPNDVIKKLVRRQNDRTMGFFIEQLKGEKWNMIKEFQRGNINEEIMFDEFSKGYVNLWHFSSPPVQKKPGKQPKKGQLNWYTDKLRKIREQIMALHSVYKHVSKINYENVKIAYKAYLNCKRVYNYELKLAKRLAFENYIEKAPSRCKATWEVISSISTKPVDLDVDNLNNYFIDSVHELGSK</sequence>
<protein>
    <submittedName>
        <fullName evidence="1">Uncharacterized protein</fullName>
    </submittedName>
</protein>
<organism evidence="1">
    <name type="scientific">Graphocephala atropunctata</name>
    <dbReference type="NCBI Taxonomy" id="36148"/>
    <lineage>
        <taxon>Eukaryota</taxon>
        <taxon>Metazoa</taxon>
        <taxon>Ecdysozoa</taxon>
        <taxon>Arthropoda</taxon>
        <taxon>Hexapoda</taxon>
        <taxon>Insecta</taxon>
        <taxon>Pterygota</taxon>
        <taxon>Neoptera</taxon>
        <taxon>Paraneoptera</taxon>
        <taxon>Hemiptera</taxon>
        <taxon>Auchenorrhyncha</taxon>
        <taxon>Membracoidea</taxon>
        <taxon>Cicadellidae</taxon>
        <taxon>Cicadellinae</taxon>
        <taxon>Cicadellini</taxon>
        <taxon>Graphocephala</taxon>
    </lineage>
</organism>
<proteinExistence type="predicted"/>
<evidence type="ECO:0000313" key="1">
    <source>
        <dbReference type="EMBL" id="JAT19250.1"/>
    </source>
</evidence>
<reference evidence="1" key="1">
    <citation type="submission" date="2015-11" db="EMBL/GenBank/DDBJ databases">
        <title>De novo transcriptome assembly of four potential Pierce s Disease insect vectors from Arizona vineyards.</title>
        <authorList>
            <person name="Tassone E.E."/>
        </authorList>
    </citation>
    <scope>NUCLEOTIDE SEQUENCE</scope>
</reference>